<keyword evidence="15" id="KW-1185">Reference proteome</keyword>
<comment type="similarity">
    <text evidence="2 10">Belongs to the fimbrial export usher family.</text>
</comment>
<dbReference type="Gene3D" id="2.60.40.2070">
    <property type="match status" value="1"/>
</dbReference>
<keyword evidence="3 10" id="KW-0813">Transport</keyword>
<keyword evidence="9 10" id="KW-0998">Cell outer membrane</keyword>
<dbReference type="Proteomes" id="UP001168613">
    <property type="component" value="Unassembled WGS sequence"/>
</dbReference>
<feature type="domain" description="PapC N-terminal" evidence="13">
    <location>
        <begin position="30"/>
        <end position="175"/>
    </location>
</feature>
<dbReference type="Pfam" id="PF13953">
    <property type="entry name" value="PapC_C"/>
    <property type="match status" value="1"/>
</dbReference>
<evidence type="ECO:0000256" key="4">
    <source>
        <dbReference type="ARBA" id="ARBA00022452"/>
    </source>
</evidence>
<proteinExistence type="inferred from homology"/>
<dbReference type="PANTHER" id="PTHR30451:SF21">
    <property type="entry name" value="FIMBRIAL USHER DOMAIN-CONTAINING PROTEIN YDET-RELATED"/>
    <property type="match status" value="1"/>
</dbReference>
<dbReference type="InterPro" id="IPR043142">
    <property type="entry name" value="PapC-like_C_sf"/>
</dbReference>
<dbReference type="EMBL" id="JAJHNU010000001">
    <property type="protein sequence ID" value="MDN4120044.1"/>
    <property type="molecule type" value="Genomic_DNA"/>
</dbReference>
<evidence type="ECO:0000256" key="11">
    <source>
        <dbReference type="SAM" id="SignalP"/>
    </source>
</evidence>
<dbReference type="Gene3D" id="2.60.40.2610">
    <property type="entry name" value="Outer membrane usher protein FimD, plug domain"/>
    <property type="match status" value="1"/>
</dbReference>
<evidence type="ECO:0000256" key="9">
    <source>
        <dbReference type="ARBA" id="ARBA00023237"/>
    </source>
</evidence>
<reference evidence="14" key="1">
    <citation type="submission" date="2021-11" db="EMBL/GenBank/DDBJ databases">
        <title>Draft genome sequence of Alcaligenes endophyticus type strain CCUG 75668T.</title>
        <authorList>
            <person name="Salva-Serra F."/>
            <person name="Duran R.E."/>
            <person name="Seeger M."/>
            <person name="Moore E.R.B."/>
            <person name="Jaen-Luchoro D."/>
        </authorList>
    </citation>
    <scope>NUCLEOTIDE SEQUENCE</scope>
    <source>
        <strain evidence="14">CCUG 75668</strain>
    </source>
</reference>
<evidence type="ECO:0000259" key="12">
    <source>
        <dbReference type="Pfam" id="PF13953"/>
    </source>
</evidence>
<dbReference type="InterPro" id="IPR025885">
    <property type="entry name" value="PapC_N"/>
</dbReference>
<comment type="subcellular location">
    <subcellularLocation>
        <location evidence="1 10">Cell outer membrane</location>
        <topology evidence="1 10">Multi-pass membrane protein</topology>
    </subcellularLocation>
</comment>
<name>A0ABT8EFJ4_9BURK</name>
<dbReference type="SUPFAM" id="SSF141729">
    <property type="entry name" value="FimD N-terminal domain-like"/>
    <property type="match status" value="1"/>
</dbReference>
<evidence type="ECO:0000256" key="5">
    <source>
        <dbReference type="ARBA" id="ARBA00022558"/>
    </source>
</evidence>
<evidence type="ECO:0000256" key="7">
    <source>
        <dbReference type="ARBA" id="ARBA00022729"/>
    </source>
</evidence>
<evidence type="ECO:0000259" key="13">
    <source>
        <dbReference type="Pfam" id="PF13954"/>
    </source>
</evidence>
<dbReference type="PANTHER" id="PTHR30451">
    <property type="entry name" value="OUTER MEMBRANE USHER PROTEIN"/>
    <property type="match status" value="1"/>
</dbReference>
<evidence type="ECO:0000256" key="6">
    <source>
        <dbReference type="ARBA" id="ARBA00022692"/>
    </source>
</evidence>
<dbReference type="Pfam" id="PF00577">
    <property type="entry name" value="Usher"/>
    <property type="match status" value="1"/>
</dbReference>
<comment type="caution">
    <text evidence="14">The sequence shown here is derived from an EMBL/GenBank/DDBJ whole genome shotgun (WGS) entry which is preliminary data.</text>
</comment>
<feature type="signal peptide" evidence="11">
    <location>
        <begin position="1"/>
        <end position="24"/>
    </location>
</feature>
<dbReference type="InterPro" id="IPR025949">
    <property type="entry name" value="PapC-like_C"/>
</dbReference>
<dbReference type="Gene3D" id="3.10.20.410">
    <property type="match status" value="1"/>
</dbReference>
<dbReference type="InterPro" id="IPR000015">
    <property type="entry name" value="Fimb_usher"/>
</dbReference>
<feature type="domain" description="PapC-like C-terminal" evidence="12">
    <location>
        <begin position="749"/>
        <end position="810"/>
    </location>
</feature>
<keyword evidence="8 10" id="KW-0472">Membrane</keyword>
<organism evidence="14 15">
    <name type="scientific">Alcaligenes endophyticus</name>
    <dbReference type="NCBI Taxonomy" id="1929088"/>
    <lineage>
        <taxon>Bacteria</taxon>
        <taxon>Pseudomonadati</taxon>
        <taxon>Pseudomonadota</taxon>
        <taxon>Betaproteobacteria</taxon>
        <taxon>Burkholderiales</taxon>
        <taxon>Alcaligenaceae</taxon>
        <taxon>Alcaligenes</taxon>
    </lineage>
</organism>
<dbReference type="InterPro" id="IPR042186">
    <property type="entry name" value="FimD_plug_dom"/>
</dbReference>
<dbReference type="InterPro" id="IPR018030">
    <property type="entry name" value="Fimbrial_membr_usher_CS"/>
</dbReference>
<accession>A0ABT8EFJ4</accession>
<dbReference type="InterPro" id="IPR037224">
    <property type="entry name" value="PapC_N_sf"/>
</dbReference>
<evidence type="ECO:0000256" key="10">
    <source>
        <dbReference type="RuleBase" id="RU003884"/>
    </source>
</evidence>
<sequence>MKKRCRVFFCVSSLILAKAALAQAENGDFFDSKFLFRPAGQSLPADLSGFRNSNRILPGDQQVQVVVNQRSFGEHIIRFVDSEQADKDAVPCLTPELLRTVGVKTAFFGKAEELAPDQCLDLSLIPEANYAFSASTATLTLSVPQAALDATVRGAIPVEMWNQGESAFYTSYQLSHFRSSMESLGVKRNQHTTFLGVRGGFNLGAWRFRSNGSLYDAGGQRHWNFNENYFERDIPAWRGRIRLGDNTTSSSTFTSSRIRGVKLESDDSMLATSEQGYAPTIEGFANTSAKVTIYQNSNVIYSTFVAPGPFIINDLYAVPGGGDLEVEIEETGGQVTRYLQPYAVLPAMLREGRWQYSAAFGKYRGNRYDDAKEPMVGQVNLAHGLPGGVTAYGGLMGAKDYFAGSLGLAFNLQQFGGLSADIIQSTAKDTRNLRHRGHALRIQYAKNLLETGTNFRFFGYKYSSDGYRSLDQTLSKSQNTNLSWNRSHEYQFSISQSLDKYGSVSANYSKVQFRNQGRSSDTMGLSYSNNIKGVGVFLSYNMIQSQWQEKRRNIMLSFSIPLGVRSTYAGYSFSRQNNGDYAHSANLSGSTLENNALSYNLRAGVSKENGDRGNNFYAGGSYRNSIGQLGLSTARNHKNTQSQIDFSGSVVIDKQGLLLGQYLYDTAIIVDVPSAPDVQLQSHPSIRTNQSGRALIPYASPYRENSVSLAPGYLNDSVTLTQNIQSVVPTRGAIVRVLFETELGRSLIISLKHNDVFVPFGAEVYGADDQQKGLVGPVGRIWLTGLEGNQAYTVKWAEGSTSVSCKFSLDADNLPVSLGMIDKEAVCE</sequence>
<keyword evidence="5 10" id="KW-1029">Fimbrium biogenesis</keyword>
<evidence type="ECO:0000256" key="3">
    <source>
        <dbReference type="ARBA" id="ARBA00022448"/>
    </source>
</evidence>
<feature type="chain" id="PRO_5046391091" evidence="11">
    <location>
        <begin position="25"/>
        <end position="828"/>
    </location>
</feature>
<keyword evidence="4" id="KW-1134">Transmembrane beta strand</keyword>
<protein>
    <submittedName>
        <fullName evidence="14">Fimbrial biogenesis outer membrane usher protein</fullName>
    </submittedName>
</protein>
<dbReference type="Pfam" id="PF13954">
    <property type="entry name" value="PapC_N"/>
    <property type="match status" value="1"/>
</dbReference>
<evidence type="ECO:0000313" key="14">
    <source>
        <dbReference type="EMBL" id="MDN4120044.1"/>
    </source>
</evidence>
<gene>
    <name evidence="14" type="ORF">LMS43_01950</name>
</gene>
<evidence type="ECO:0000256" key="1">
    <source>
        <dbReference type="ARBA" id="ARBA00004571"/>
    </source>
</evidence>
<evidence type="ECO:0000256" key="8">
    <source>
        <dbReference type="ARBA" id="ARBA00023136"/>
    </source>
</evidence>
<evidence type="ECO:0000313" key="15">
    <source>
        <dbReference type="Proteomes" id="UP001168613"/>
    </source>
</evidence>
<keyword evidence="7 11" id="KW-0732">Signal</keyword>
<dbReference type="RefSeq" id="WP_266122620.1">
    <property type="nucleotide sequence ID" value="NZ_JAJHNU010000001.1"/>
</dbReference>
<evidence type="ECO:0000256" key="2">
    <source>
        <dbReference type="ARBA" id="ARBA00008064"/>
    </source>
</evidence>
<keyword evidence="6 10" id="KW-0812">Transmembrane</keyword>
<dbReference type="Gene3D" id="2.60.40.3110">
    <property type="match status" value="1"/>
</dbReference>
<dbReference type="PROSITE" id="PS01151">
    <property type="entry name" value="FIMBRIAL_USHER"/>
    <property type="match status" value="1"/>
</dbReference>